<comment type="similarity">
    <text evidence="1">Belongs to the STXBP/unc-18/SEC1 family.</text>
</comment>
<dbReference type="AlphaFoldDB" id="A0AAI9T1C1"/>
<dbReference type="Gene3D" id="1.25.40.60">
    <property type="match status" value="1"/>
</dbReference>
<accession>A0AAI9T1C1</accession>
<dbReference type="InterPro" id="IPR036045">
    <property type="entry name" value="Sec1-like_sf"/>
</dbReference>
<reference evidence="3" key="1">
    <citation type="journal article" date="2022" name="DNA Res.">
        <title>Genome analysis of five recently described species of the CUG-Ser clade uncovers Candida theae as a new hybrid lineage with pathogenic potential in the Candida parapsilosis species complex.</title>
        <authorList>
            <person name="Mixao V."/>
            <person name="Del Olmo V."/>
            <person name="Hegedusova E."/>
            <person name="Saus E."/>
            <person name="Pryszcz L."/>
            <person name="Cillingova A."/>
            <person name="Nosek J."/>
            <person name="Gabaldon T."/>
        </authorList>
    </citation>
    <scope>NUCLEOTIDE SEQUENCE</scope>
    <source>
        <strain evidence="3">CBS 10844</strain>
    </source>
</reference>
<dbReference type="InterPro" id="IPR043127">
    <property type="entry name" value="Sec-1-like_dom3a"/>
</dbReference>
<feature type="compositionally biased region" description="Basic residues" evidence="2">
    <location>
        <begin position="792"/>
        <end position="803"/>
    </location>
</feature>
<proteinExistence type="inferred from homology"/>
<dbReference type="GO" id="GO:0016192">
    <property type="term" value="P:vesicle-mediated transport"/>
    <property type="evidence" value="ECO:0007669"/>
    <property type="project" value="InterPro"/>
</dbReference>
<feature type="region of interest" description="Disordered" evidence="2">
    <location>
        <begin position="762"/>
        <end position="803"/>
    </location>
</feature>
<keyword evidence="4" id="KW-1185">Reference proteome</keyword>
<name>A0AAI9T1C1_9ASCO</name>
<gene>
    <name evidence="3" type="ORF">KGF56_000671</name>
</gene>
<sequence>MSKNKDPDSLLNIQHNYLHARIKGLQQPKEIYNLVIDKNVESILYKTFTKDQLLRIVASVELIDSERRKNTYMTAMYLCEKTIYNLKCIMADVQTKRYKNGIALFAYQDQQINPQASEFYQEKFLKNPSVIRFFNDGANFNEMTFAYNAVETRVFLTDDKTPNSMPIYYNKNAQQFVIPQVKKVAQSLLNLVVSMEEYPFIRFYSPLQGEYEAKTLPELIADEFQQQMDDYCRINDNYPTPEVSAKTRSILLITDRTIDLYAPILHEFTYQAMAMDIVESLEKRNVFEYQSENERGEFIDAVVKLDNENDEDWVNLRHSHIIESSELIVNKITELIKNNPLMIDRSKASTSSDLMYIVAHLKGFDEERKQLTLHKTLIDKCLDINASRKLAEFAADFEQTCCAEGISFEGERNKHLHDDLIILLARDDLHINDKLRLILIYAFYRGGLIRSDFEKMIKFVGVEDKHIPGLCERCFNNVDKLGFEIFKKDLKAKPYMKQMFHTINNEGTYNTSRFTPGIKTIMQNVARYSLDRDWFPYFRDKPLDDELGTSISTGKKTSSSSSLTGANASGTVTRDSLSSSGTLRNPRIKANWANSSTSIAQSRRYGAGGGSTFPSQHKQRIYCFVAGGITYSEIRSIYELSNSLNKEFYIGSESILKPRDFLIGLQNLGDNKTLEHLDLAIVKESQQSDEIPMYLYNDGGIPKPITRPFPSQEQQINYNSSSTMTTTTTAEPRFGETSSFQQQVEQQQEMYKSAHGNVAAPSTTHLHYQKRGTKITSDGGGNGETEKALKNGSKRSKLKKLFK</sequence>
<dbReference type="InterPro" id="IPR027482">
    <property type="entry name" value="Sec1-like_dom2"/>
</dbReference>
<evidence type="ECO:0000313" key="3">
    <source>
        <dbReference type="EMBL" id="KAI3406539.2"/>
    </source>
</evidence>
<dbReference type="EMBL" id="JAHUZD010000023">
    <property type="protein sequence ID" value="KAI3406539.2"/>
    <property type="molecule type" value="Genomic_DNA"/>
</dbReference>
<dbReference type="GeneID" id="73378288"/>
<evidence type="ECO:0000256" key="1">
    <source>
        <dbReference type="ARBA" id="ARBA00009884"/>
    </source>
</evidence>
<protein>
    <submittedName>
        <fullName evidence="3">Sec1</fullName>
    </submittedName>
</protein>
<feature type="compositionally biased region" description="Polar residues" evidence="2">
    <location>
        <begin position="572"/>
        <end position="583"/>
    </location>
</feature>
<dbReference type="InterPro" id="IPR001619">
    <property type="entry name" value="Sec1-like"/>
</dbReference>
<organism evidence="3 4">
    <name type="scientific">Candida oxycetoniae</name>
    <dbReference type="NCBI Taxonomy" id="497107"/>
    <lineage>
        <taxon>Eukaryota</taxon>
        <taxon>Fungi</taxon>
        <taxon>Dikarya</taxon>
        <taxon>Ascomycota</taxon>
        <taxon>Saccharomycotina</taxon>
        <taxon>Pichiomycetes</taxon>
        <taxon>Debaryomycetaceae</taxon>
        <taxon>Candida/Lodderomyces clade</taxon>
        <taxon>Candida</taxon>
    </lineage>
</organism>
<feature type="compositionally biased region" description="Low complexity" evidence="2">
    <location>
        <begin position="549"/>
        <end position="571"/>
    </location>
</feature>
<evidence type="ECO:0000313" key="4">
    <source>
        <dbReference type="Proteomes" id="UP001202479"/>
    </source>
</evidence>
<dbReference type="Gene3D" id="3.40.50.2060">
    <property type="match status" value="1"/>
</dbReference>
<dbReference type="SUPFAM" id="SSF56815">
    <property type="entry name" value="Sec1/munc18-like (SM) proteins"/>
    <property type="match status" value="1"/>
</dbReference>
<dbReference type="Proteomes" id="UP001202479">
    <property type="component" value="Unassembled WGS sequence"/>
</dbReference>
<comment type="caution">
    <text evidence="3">The sequence shown here is derived from an EMBL/GenBank/DDBJ whole genome shotgun (WGS) entry which is preliminary data.</text>
</comment>
<feature type="region of interest" description="Disordered" evidence="2">
    <location>
        <begin position="549"/>
        <end position="583"/>
    </location>
</feature>
<dbReference type="PANTHER" id="PTHR11679">
    <property type="entry name" value="VESICLE PROTEIN SORTING-ASSOCIATED"/>
    <property type="match status" value="1"/>
</dbReference>
<evidence type="ECO:0000256" key="2">
    <source>
        <dbReference type="SAM" id="MobiDB-lite"/>
    </source>
</evidence>
<dbReference type="RefSeq" id="XP_049182284.1">
    <property type="nucleotide sequence ID" value="XM_049326606.1"/>
</dbReference>
<dbReference type="Pfam" id="PF00995">
    <property type="entry name" value="Sec1"/>
    <property type="match status" value="1"/>
</dbReference>
<dbReference type="InterPro" id="IPR043154">
    <property type="entry name" value="Sec-1-like_dom1"/>
</dbReference>
<dbReference type="Gene3D" id="3.90.830.10">
    <property type="entry name" value="Syntaxin Binding Protein 1, Chain A, domain 2"/>
    <property type="match status" value="1"/>
</dbReference>
<dbReference type="Gene3D" id="3.40.50.1910">
    <property type="match status" value="1"/>
</dbReference>